<feature type="compositionally biased region" description="Polar residues" evidence="2">
    <location>
        <begin position="54"/>
        <end position="63"/>
    </location>
</feature>
<keyword evidence="1" id="KW-0539">Nucleus</keyword>
<evidence type="ECO:0000256" key="1">
    <source>
        <dbReference type="ARBA" id="ARBA00023242"/>
    </source>
</evidence>
<dbReference type="EMBL" id="FN649728">
    <property type="protein sequence ID" value="CBN77581.1"/>
    <property type="molecule type" value="Genomic_DNA"/>
</dbReference>
<feature type="compositionally biased region" description="Basic and acidic residues" evidence="2">
    <location>
        <begin position="9"/>
        <end position="19"/>
    </location>
</feature>
<dbReference type="InParanoid" id="D8LMH1"/>
<protein>
    <recommendedName>
        <fullName evidence="7">SANT domain-containing protein</fullName>
    </recommendedName>
</protein>
<dbReference type="InterPro" id="IPR000949">
    <property type="entry name" value="ELM2_dom"/>
</dbReference>
<accession>D8LMH1</accession>
<feature type="region of interest" description="Disordered" evidence="2">
    <location>
        <begin position="584"/>
        <end position="668"/>
    </location>
</feature>
<feature type="domain" description="SANT" evidence="4">
    <location>
        <begin position="260"/>
        <end position="289"/>
    </location>
</feature>
<evidence type="ECO:0008006" key="7">
    <source>
        <dbReference type="Google" id="ProtNLM"/>
    </source>
</evidence>
<dbReference type="PROSITE" id="PS51293">
    <property type="entry name" value="SANT"/>
    <property type="match status" value="1"/>
</dbReference>
<feature type="domain" description="ELM2" evidence="3">
    <location>
        <begin position="72"/>
        <end position="172"/>
    </location>
</feature>
<feature type="region of interest" description="Disordered" evidence="2">
    <location>
        <begin position="168"/>
        <end position="239"/>
    </location>
</feature>
<evidence type="ECO:0000313" key="5">
    <source>
        <dbReference type="EMBL" id="CBN77581.1"/>
    </source>
</evidence>
<dbReference type="Gene3D" id="1.10.10.60">
    <property type="entry name" value="Homeodomain-like"/>
    <property type="match status" value="1"/>
</dbReference>
<proteinExistence type="predicted"/>
<feature type="region of interest" description="Disordered" evidence="2">
    <location>
        <begin position="503"/>
        <end position="523"/>
    </location>
</feature>
<dbReference type="OrthoDB" id="1903104at2759"/>
<feature type="compositionally biased region" description="Polar residues" evidence="2">
    <location>
        <begin position="613"/>
        <end position="628"/>
    </location>
</feature>
<feature type="compositionally biased region" description="Basic and acidic residues" evidence="2">
    <location>
        <begin position="187"/>
        <end position="198"/>
    </location>
</feature>
<evidence type="ECO:0000259" key="4">
    <source>
        <dbReference type="PROSITE" id="PS51293"/>
    </source>
</evidence>
<feature type="compositionally biased region" description="Polar residues" evidence="2">
    <location>
        <begin position="206"/>
        <end position="221"/>
    </location>
</feature>
<name>D8LMH1_ECTSI</name>
<feature type="compositionally biased region" description="Basic and acidic residues" evidence="2">
    <location>
        <begin position="629"/>
        <end position="656"/>
    </location>
</feature>
<dbReference type="EMBL" id="FN648596">
    <property type="protein sequence ID" value="CBN77581.1"/>
    <property type="molecule type" value="Genomic_DNA"/>
</dbReference>
<evidence type="ECO:0000313" key="6">
    <source>
        <dbReference type="Proteomes" id="UP000002630"/>
    </source>
</evidence>
<dbReference type="AlphaFoldDB" id="D8LMH1"/>
<dbReference type="PROSITE" id="PS51156">
    <property type="entry name" value="ELM2"/>
    <property type="match status" value="1"/>
</dbReference>
<keyword evidence="6" id="KW-1185">Reference proteome</keyword>
<evidence type="ECO:0000259" key="3">
    <source>
        <dbReference type="PROSITE" id="PS51156"/>
    </source>
</evidence>
<organism evidence="5 6">
    <name type="scientific">Ectocarpus siliculosus</name>
    <name type="common">Brown alga</name>
    <name type="synonym">Conferva siliculosa</name>
    <dbReference type="NCBI Taxonomy" id="2880"/>
    <lineage>
        <taxon>Eukaryota</taxon>
        <taxon>Sar</taxon>
        <taxon>Stramenopiles</taxon>
        <taxon>Ochrophyta</taxon>
        <taxon>PX clade</taxon>
        <taxon>Phaeophyceae</taxon>
        <taxon>Ectocarpales</taxon>
        <taxon>Ectocarpaceae</taxon>
        <taxon>Ectocarpus</taxon>
    </lineage>
</organism>
<gene>
    <name evidence="5" type="ORF">Esi_0004_0206</name>
</gene>
<evidence type="ECO:0000256" key="2">
    <source>
        <dbReference type="SAM" id="MobiDB-lite"/>
    </source>
</evidence>
<sequence>MHRAASDSGESRGHSRDPGSSDSDEEDTNVDTMDLQEAGDERSGSRSRSRTRNGWATDSQGEASTIAVKLHDKTRIGDSYQAVTIPGLRARTAEAKQEDLKIAPEKDHLLWDSSRAPDERRLQQLVKRLRIGSGRDDGGRPTSLLTHADVVAALHRCKYDPASAEASLVGLQRRRETKHKSASASGDARKLQHSRGDVSAEAATSPEDSATAQKSSNQISSIAPGGEPCTGKSDVGGNRWEDWSEADRATFLVHLGDKHKDMNDVAEEFATKSHGDVIEFYYNWKFHEPDYSRWQLMKRQIDIALARAKLFVKQRIVSIEEERRCMAQEEERRHERQALYGYLGQASAGIEHGHKRGGGASASNAENRRQRIMGHEEAEAQAERELSNRPWAKEDLAQLQRAVDEFGERGWRAMMANEKHKSLFHMRSPFIVKSMHRMLKDNELKRAKARARMAARADTKAKARGDAIAGADGDPAKDFCREAVSFAEADAAAAAVAMARTEAHESVDNPGEEAGGAGTFDDKSRARERRALLQKLIMEHGVGGVKTKLDMPVYSALKEEGSQSVLINHWRSMQHRLRRRLERLGMVPKRKPGRPPKNPPTKQYPGFEAAYPGSTNVGAPTTQATGNNERGDLPREEDHGGERSRKRARTEEKAENEQLPAASMRMQL</sequence>
<dbReference type="InterPro" id="IPR017884">
    <property type="entry name" value="SANT_dom"/>
</dbReference>
<dbReference type="Proteomes" id="UP000002630">
    <property type="component" value="Linkage Group LG03"/>
</dbReference>
<feature type="region of interest" description="Disordered" evidence="2">
    <location>
        <begin position="1"/>
        <end position="64"/>
    </location>
</feature>
<reference evidence="5 6" key="1">
    <citation type="journal article" date="2010" name="Nature">
        <title>The Ectocarpus genome and the independent evolution of multicellularity in brown algae.</title>
        <authorList>
            <person name="Cock J.M."/>
            <person name="Sterck L."/>
            <person name="Rouze P."/>
            <person name="Scornet D."/>
            <person name="Allen A.E."/>
            <person name="Amoutzias G."/>
            <person name="Anthouard V."/>
            <person name="Artiguenave F."/>
            <person name="Aury J.M."/>
            <person name="Badger J.H."/>
            <person name="Beszteri B."/>
            <person name="Billiau K."/>
            <person name="Bonnet E."/>
            <person name="Bothwell J.H."/>
            <person name="Bowler C."/>
            <person name="Boyen C."/>
            <person name="Brownlee C."/>
            <person name="Carrano C.J."/>
            <person name="Charrier B."/>
            <person name="Cho G.Y."/>
            <person name="Coelho S.M."/>
            <person name="Collen J."/>
            <person name="Corre E."/>
            <person name="Da Silva C."/>
            <person name="Delage L."/>
            <person name="Delaroque N."/>
            <person name="Dittami S.M."/>
            <person name="Doulbeau S."/>
            <person name="Elias M."/>
            <person name="Farnham G."/>
            <person name="Gachon C.M."/>
            <person name="Gschloessl B."/>
            <person name="Heesch S."/>
            <person name="Jabbari K."/>
            <person name="Jubin C."/>
            <person name="Kawai H."/>
            <person name="Kimura K."/>
            <person name="Kloareg B."/>
            <person name="Kupper F.C."/>
            <person name="Lang D."/>
            <person name="Le Bail A."/>
            <person name="Leblanc C."/>
            <person name="Lerouge P."/>
            <person name="Lohr M."/>
            <person name="Lopez P.J."/>
            <person name="Martens C."/>
            <person name="Maumus F."/>
            <person name="Michel G."/>
            <person name="Miranda-Saavedra D."/>
            <person name="Morales J."/>
            <person name="Moreau H."/>
            <person name="Motomura T."/>
            <person name="Nagasato C."/>
            <person name="Napoli C.A."/>
            <person name="Nelson D.R."/>
            <person name="Nyvall-Collen P."/>
            <person name="Peters A.F."/>
            <person name="Pommier C."/>
            <person name="Potin P."/>
            <person name="Poulain J."/>
            <person name="Quesneville H."/>
            <person name="Read B."/>
            <person name="Rensing S.A."/>
            <person name="Ritter A."/>
            <person name="Rousvoal S."/>
            <person name="Samanta M."/>
            <person name="Samson G."/>
            <person name="Schroeder D.C."/>
            <person name="Segurens B."/>
            <person name="Strittmatter M."/>
            <person name="Tonon T."/>
            <person name="Tregear J.W."/>
            <person name="Valentin K."/>
            <person name="von Dassow P."/>
            <person name="Yamagishi T."/>
            <person name="Van de Peer Y."/>
            <person name="Wincker P."/>
        </authorList>
    </citation>
    <scope>NUCLEOTIDE SEQUENCE [LARGE SCALE GENOMIC DNA]</scope>
    <source>
        <strain evidence="6">Ec32 / CCAP1310/4</strain>
    </source>
</reference>